<feature type="transmembrane region" description="Helical" evidence="9">
    <location>
        <begin position="34"/>
        <end position="52"/>
    </location>
</feature>
<dbReference type="InterPro" id="IPR000515">
    <property type="entry name" value="MetI-like"/>
</dbReference>
<evidence type="ECO:0000256" key="8">
    <source>
        <dbReference type="ARBA" id="ARBA00023136"/>
    </source>
</evidence>
<feature type="transmembrane region" description="Helical" evidence="9">
    <location>
        <begin position="192"/>
        <end position="213"/>
    </location>
</feature>
<comment type="subcellular location">
    <subcellularLocation>
        <location evidence="1">Cell inner membrane</location>
        <topology evidence="1">Multi-pass membrane protein</topology>
    </subcellularLocation>
    <subcellularLocation>
        <location evidence="9">Cell membrane</location>
        <topology evidence="9">Multi-pass membrane protein</topology>
    </subcellularLocation>
</comment>
<evidence type="ECO:0000256" key="6">
    <source>
        <dbReference type="ARBA" id="ARBA00022970"/>
    </source>
</evidence>
<feature type="transmembrane region" description="Helical" evidence="9">
    <location>
        <begin position="106"/>
        <end position="126"/>
    </location>
</feature>
<organism evidence="12 13">
    <name type="scientific">Azospirillum doebereinerae</name>
    <dbReference type="NCBI Taxonomy" id="92933"/>
    <lineage>
        <taxon>Bacteria</taxon>
        <taxon>Pseudomonadati</taxon>
        <taxon>Pseudomonadota</taxon>
        <taxon>Alphaproteobacteria</taxon>
        <taxon>Rhodospirillales</taxon>
        <taxon>Azospirillaceae</taxon>
        <taxon>Azospirillum</taxon>
    </lineage>
</organism>
<dbReference type="InterPro" id="IPR035906">
    <property type="entry name" value="MetI-like_sf"/>
</dbReference>
<keyword evidence="4" id="KW-1003">Cell membrane</keyword>
<proteinExistence type="inferred from homology"/>
<accession>A0A3S0WYJ9</accession>
<dbReference type="PROSITE" id="PS50928">
    <property type="entry name" value="ABC_TM1"/>
    <property type="match status" value="1"/>
</dbReference>
<keyword evidence="3 9" id="KW-0813">Transport</keyword>
<dbReference type="OrthoDB" id="9808531at2"/>
<sequence>MRTTAHETGSDRPAAPPGRSGAAGAVASWWGGRTGLQLGLLAGVALAVLLLGTNTVGNMARFGITPGFDFLARPANFEIGESLLDHRPQDSYAHALLVGLLNTVKVAVLGCAIATALGVALGVARLSGNPLLSALVQGYVELIRSTPLLLQLFFWSATFQALPAPRQAFNPLPGVFLCNRGIQLPAFVDGRAAGWALGALLLAVALALGGAALRRRLGLAGTGAGGRMAGLAVAALAVAAPAGLLWAAGVPLAVEVPKLAGFNFAGGATVSPEFSALLVGLVVNAAAMIAEIVRGGIQSVPSGQWEAARALGLTRGRIMRLVVLPQALRVIVPLMTSSYLNLTKNSSLAVAIGFPDLVSVINTSANQTGQVLETMAIMMGAYLAVNLAVSAGMNLYNRRIALRGMP</sequence>
<dbReference type="SUPFAM" id="SSF161098">
    <property type="entry name" value="MetI-like"/>
    <property type="match status" value="2"/>
</dbReference>
<reference evidence="12 13" key="1">
    <citation type="submission" date="2018-12" db="EMBL/GenBank/DDBJ databases">
        <authorList>
            <person name="Yang Y."/>
        </authorList>
    </citation>
    <scope>NUCLEOTIDE SEQUENCE [LARGE SCALE GENOMIC DNA]</scope>
    <source>
        <strain evidence="12 13">GSF71</strain>
    </source>
</reference>
<comment type="similarity">
    <text evidence="2">Belongs to the binding-protein-dependent transport system permease family. HisMQ subfamily.</text>
</comment>
<evidence type="ECO:0000259" key="11">
    <source>
        <dbReference type="PROSITE" id="PS50928"/>
    </source>
</evidence>
<dbReference type="RefSeq" id="WP_126999267.1">
    <property type="nucleotide sequence ID" value="NZ_JBNPXW010000003.1"/>
</dbReference>
<name>A0A3S0WYJ9_9PROT</name>
<comment type="caution">
    <text evidence="12">The sequence shown here is derived from an EMBL/GenBank/DDBJ whole genome shotgun (WGS) entry which is preliminary data.</text>
</comment>
<dbReference type="PANTHER" id="PTHR30614:SF37">
    <property type="entry name" value="AMINO-ACID ABC TRANSPORTER PERMEASE PROTEIN YHDX-RELATED"/>
    <property type="match status" value="1"/>
</dbReference>
<feature type="transmembrane region" description="Helical" evidence="9">
    <location>
        <begin position="318"/>
        <end position="340"/>
    </location>
</feature>
<gene>
    <name evidence="12" type="ORF">EJ913_15110</name>
</gene>
<dbReference type="EMBL" id="RZIJ01000011">
    <property type="protein sequence ID" value="RUQ69694.1"/>
    <property type="molecule type" value="Genomic_DNA"/>
</dbReference>
<feature type="region of interest" description="Disordered" evidence="10">
    <location>
        <begin position="1"/>
        <end position="20"/>
    </location>
</feature>
<dbReference type="NCBIfam" id="TIGR01726">
    <property type="entry name" value="HEQRo_perm_3TM"/>
    <property type="match status" value="1"/>
</dbReference>
<dbReference type="InterPro" id="IPR043429">
    <property type="entry name" value="ArtM/GltK/GlnP/TcyL/YhdX-like"/>
</dbReference>
<evidence type="ECO:0000256" key="10">
    <source>
        <dbReference type="SAM" id="MobiDB-lite"/>
    </source>
</evidence>
<evidence type="ECO:0000256" key="3">
    <source>
        <dbReference type="ARBA" id="ARBA00022448"/>
    </source>
</evidence>
<protein>
    <submittedName>
        <fullName evidence="12">ABC transporter permease subunit</fullName>
    </submittedName>
</protein>
<dbReference type="InterPro" id="IPR010065">
    <property type="entry name" value="AA_ABC_transptr_permease_3TM"/>
</dbReference>
<evidence type="ECO:0000256" key="5">
    <source>
        <dbReference type="ARBA" id="ARBA00022692"/>
    </source>
</evidence>
<keyword evidence="5 9" id="KW-0812">Transmembrane</keyword>
<feature type="transmembrane region" description="Helical" evidence="9">
    <location>
        <begin position="233"/>
        <end position="254"/>
    </location>
</feature>
<dbReference type="Proteomes" id="UP000280346">
    <property type="component" value="Unassembled WGS sequence"/>
</dbReference>
<evidence type="ECO:0000256" key="1">
    <source>
        <dbReference type="ARBA" id="ARBA00004429"/>
    </source>
</evidence>
<evidence type="ECO:0000256" key="9">
    <source>
        <dbReference type="RuleBase" id="RU363032"/>
    </source>
</evidence>
<evidence type="ECO:0000313" key="13">
    <source>
        <dbReference type="Proteomes" id="UP000280346"/>
    </source>
</evidence>
<dbReference type="CDD" id="cd06261">
    <property type="entry name" value="TM_PBP2"/>
    <property type="match status" value="1"/>
</dbReference>
<keyword evidence="7 9" id="KW-1133">Transmembrane helix</keyword>
<keyword evidence="13" id="KW-1185">Reference proteome</keyword>
<feature type="transmembrane region" description="Helical" evidence="9">
    <location>
        <begin position="375"/>
        <end position="396"/>
    </location>
</feature>
<dbReference type="GO" id="GO:0043190">
    <property type="term" value="C:ATP-binding cassette (ABC) transporter complex"/>
    <property type="evidence" value="ECO:0007669"/>
    <property type="project" value="InterPro"/>
</dbReference>
<dbReference type="GO" id="GO:0006865">
    <property type="term" value="P:amino acid transport"/>
    <property type="evidence" value="ECO:0007669"/>
    <property type="project" value="UniProtKB-KW"/>
</dbReference>
<feature type="transmembrane region" description="Helical" evidence="9">
    <location>
        <begin position="274"/>
        <end position="297"/>
    </location>
</feature>
<feature type="domain" description="ABC transmembrane type-1" evidence="11">
    <location>
        <begin position="100"/>
        <end position="389"/>
    </location>
</feature>
<evidence type="ECO:0000256" key="7">
    <source>
        <dbReference type="ARBA" id="ARBA00022989"/>
    </source>
</evidence>
<evidence type="ECO:0000313" key="12">
    <source>
        <dbReference type="EMBL" id="RUQ69694.1"/>
    </source>
</evidence>
<evidence type="ECO:0000256" key="2">
    <source>
        <dbReference type="ARBA" id="ARBA00010072"/>
    </source>
</evidence>
<feature type="compositionally biased region" description="Basic and acidic residues" evidence="10">
    <location>
        <begin position="1"/>
        <end position="10"/>
    </location>
</feature>
<dbReference type="AlphaFoldDB" id="A0A3S0WYJ9"/>
<keyword evidence="6" id="KW-0029">Amino-acid transport</keyword>
<evidence type="ECO:0000256" key="4">
    <source>
        <dbReference type="ARBA" id="ARBA00022475"/>
    </source>
</evidence>
<keyword evidence="8 9" id="KW-0472">Membrane</keyword>
<dbReference type="PANTHER" id="PTHR30614">
    <property type="entry name" value="MEMBRANE COMPONENT OF AMINO ACID ABC TRANSPORTER"/>
    <property type="match status" value="1"/>
</dbReference>
<dbReference type="GO" id="GO:0022857">
    <property type="term" value="F:transmembrane transporter activity"/>
    <property type="evidence" value="ECO:0007669"/>
    <property type="project" value="InterPro"/>
</dbReference>
<dbReference type="Pfam" id="PF00528">
    <property type="entry name" value="BPD_transp_1"/>
    <property type="match status" value="1"/>
</dbReference>
<dbReference type="Gene3D" id="1.10.3720.10">
    <property type="entry name" value="MetI-like"/>
    <property type="match status" value="2"/>
</dbReference>